<dbReference type="AlphaFoldDB" id="A0A9Q1CC27"/>
<feature type="transmembrane region" description="Helical" evidence="1">
    <location>
        <begin position="59"/>
        <end position="79"/>
    </location>
</feature>
<comment type="caution">
    <text evidence="2">The sequence shown here is derived from an EMBL/GenBank/DDBJ whole genome shotgun (WGS) entry which is preliminary data.</text>
</comment>
<dbReference type="OrthoDB" id="6019940at2759"/>
<sequence>MQTSTAVSDAVLAVVSYAAAISLLRLSRVLPAIGFLLQAVAASLGALKFGMQTPSANIITYHGHATWLASVVGISLIAGDYHLGNHYQSRHFSYIAILLFCAIPVVTLAKIFKFWSNKVDIYVTDAIGFTSILSIFLSSIVHPNSCCLFGSLMYVVAGLIGTQGTLCGYKKVDWFHYLLAFGNVSLVLAFKYKAEPIYFKNK</sequence>
<organism evidence="2 3">
    <name type="scientific">Holothuria leucospilota</name>
    <name type="common">Black long sea cucumber</name>
    <name type="synonym">Mertensiothuria leucospilota</name>
    <dbReference type="NCBI Taxonomy" id="206669"/>
    <lineage>
        <taxon>Eukaryota</taxon>
        <taxon>Metazoa</taxon>
        <taxon>Echinodermata</taxon>
        <taxon>Eleutherozoa</taxon>
        <taxon>Echinozoa</taxon>
        <taxon>Holothuroidea</taxon>
        <taxon>Aspidochirotacea</taxon>
        <taxon>Aspidochirotida</taxon>
        <taxon>Holothuriidae</taxon>
        <taxon>Holothuria</taxon>
    </lineage>
</organism>
<evidence type="ECO:0000313" key="3">
    <source>
        <dbReference type="Proteomes" id="UP001152320"/>
    </source>
</evidence>
<keyword evidence="3" id="KW-1185">Reference proteome</keyword>
<feature type="transmembrane region" description="Helical" evidence="1">
    <location>
        <begin position="30"/>
        <end position="47"/>
    </location>
</feature>
<dbReference type="EMBL" id="JAIZAY010000005">
    <property type="protein sequence ID" value="KAJ8041824.1"/>
    <property type="molecule type" value="Genomic_DNA"/>
</dbReference>
<keyword evidence="1" id="KW-0472">Membrane</keyword>
<gene>
    <name evidence="2" type="ORF">HOLleu_12738</name>
</gene>
<accession>A0A9Q1CC27</accession>
<keyword evidence="1" id="KW-0812">Transmembrane</keyword>
<evidence type="ECO:0000313" key="2">
    <source>
        <dbReference type="EMBL" id="KAJ8041824.1"/>
    </source>
</evidence>
<reference evidence="2" key="1">
    <citation type="submission" date="2021-10" db="EMBL/GenBank/DDBJ databases">
        <title>Tropical sea cucumber genome reveals ecological adaptation and Cuvierian tubules defense mechanism.</title>
        <authorList>
            <person name="Chen T."/>
        </authorList>
    </citation>
    <scope>NUCLEOTIDE SEQUENCE</scope>
    <source>
        <strain evidence="2">Nanhai2018</strain>
        <tissue evidence="2">Muscle</tissue>
    </source>
</reference>
<evidence type="ECO:0000256" key="1">
    <source>
        <dbReference type="SAM" id="Phobius"/>
    </source>
</evidence>
<protein>
    <submittedName>
        <fullName evidence="2">Uncharacterized protein</fullName>
    </submittedName>
</protein>
<dbReference type="Proteomes" id="UP001152320">
    <property type="component" value="Chromosome 5"/>
</dbReference>
<keyword evidence="1" id="KW-1133">Transmembrane helix</keyword>
<name>A0A9Q1CC27_HOLLE</name>
<proteinExistence type="predicted"/>
<feature type="transmembrane region" description="Helical" evidence="1">
    <location>
        <begin position="91"/>
        <end position="109"/>
    </location>
</feature>
<feature type="transmembrane region" description="Helical" evidence="1">
    <location>
        <begin position="174"/>
        <end position="192"/>
    </location>
</feature>